<dbReference type="AlphaFoldDB" id="A0A7X5QLR5"/>
<dbReference type="GO" id="GO:0044550">
    <property type="term" value="P:secondary metabolite biosynthetic process"/>
    <property type="evidence" value="ECO:0007669"/>
    <property type="project" value="TreeGrafter"/>
</dbReference>
<dbReference type="Gene3D" id="3.40.50.12780">
    <property type="entry name" value="N-terminal domain of ligase-like"/>
    <property type="match status" value="1"/>
</dbReference>
<dbReference type="InterPro" id="IPR020845">
    <property type="entry name" value="AMP-binding_CS"/>
</dbReference>
<dbReference type="InterPro" id="IPR010071">
    <property type="entry name" value="AA_adenyl_dom"/>
</dbReference>
<feature type="domain" description="AMP-dependent synthetase/ligase" evidence="3">
    <location>
        <begin position="54"/>
        <end position="407"/>
    </location>
</feature>
<proteinExistence type="predicted"/>
<dbReference type="FunFam" id="3.40.50.980:FF:000001">
    <property type="entry name" value="Non-ribosomal peptide synthetase"/>
    <property type="match status" value="1"/>
</dbReference>
<reference evidence="4 5" key="1">
    <citation type="submission" date="2018-02" db="EMBL/GenBank/DDBJ databases">
        <authorList>
            <person name="Machado R.A."/>
        </authorList>
    </citation>
    <scope>NUCLEOTIDE SEQUENCE [LARGE SCALE GENOMIC DNA]</scope>
    <source>
        <strain evidence="4 5">DSM 23271</strain>
    </source>
</reference>
<sequence>MERRNFLNMSERHQQKILSECLGLSSTRNFSGDLNKQLAKHNFDNISLISWFESIVEYYSERTALVLNNNRMSYAELNKRANQVAHYLLGKEPGSKCIGIFLESSFEMVISIIGILKAGYAYLPIDINNADERIKSILNDAKPEIVITKSLYLNTLSHFSLEAFCFDCDYPVLLHSLALNPRKDIKGEQWAYVIYTSGSTGMPKGVPIAHYNVIHLFRATDMLFDFSDKDVWTCFHSMAFDFSVWEIWGALLKGGTLVLVPYHISRNPPKFYELLVREKVTVLNQTPTAFRLLIQTDDYLSNKTEPLSLRYVIFGGEMLNVTSLQQWLNKYGYERPKLINMYGITETTVHVTFHKIQPDDVASNISPIGLPLPGVIIHLLNEAGQPVKENQVGEIYIAGLGVADGYLNRPELSRQKFIPNPFEKSPSCLYRTGDLARYMENGELCYLGRIDNQIQIRGFRIELGEIESAMRKLSFVKDAIATTYRQEQSDLKIVVVYQAWATDKIKHKEIRRLLKEYLPDYMLPDFTEMVAEFPMSKNGKLDLSQIGWDKDGMTDERVM</sequence>
<dbReference type="CDD" id="cd17643">
    <property type="entry name" value="A_NRPS_Cytc1-like"/>
    <property type="match status" value="1"/>
</dbReference>
<dbReference type="GO" id="GO:0043041">
    <property type="term" value="P:amino acid activation for nonribosomal peptide biosynthetic process"/>
    <property type="evidence" value="ECO:0007669"/>
    <property type="project" value="TreeGrafter"/>
</dbReference>
<dbReference type="GO" id="GO:0005829">
    <property type="term" value="C:cytosol"/>
    <property type="evidence" value="ECO:0007669"/>
    <property type="project" value="TreeGrafter"/>
</dbReference>
<dbReference type="FunFam" id="3.40.50.12780:FF:000012">
    <property type="entry name" value="Non-ribosomal peptide synthetase"/>
    <property type="match status" value="1"/>
</dbReference>
<evidence type="ECO:0000259" key="3">
    <source>
        <dbReference type="Pfam" id="PF00501"/>
    </source>
</evidence>
<accession>A0A7X5QLR5</accession>
<evidence type="ECO:0000256" key="2">
    <source>
        <dbReference type="ARBA" id="ARBA00022450"/>
    </source>
</evidence>
<name>A0A7X5QLR5_9GAMM</name>
<dbReference type="Gene3D" id="3.30.300.30">
    <property type="match status" value="1"/>
</dbReference>
<dbReference type="PANTHER" id="PTHR45527">
    <property type="entry name" value="NONRIBOSOMAL PEPTIDE SYNTHETASE"/>
    <property type="match status" value="1"/>
</dbReference>
<dbReference type="PROSITE" id="PS00455">
    <property type="entry name" value="AMP_BINDING"/>
    <property type="match status" value="1"/>
</dbReference>
<gene>
    <name evidence="4" type="ORF">C5470_09445</name>
</gene>
<keyword evidence="5" id="KW-1185">Reference proteome</keyword>
<dbReference type="InterPro" id="IPR042099">
    <property type="entry name" value="ANL_N_sf"/>
</dbReference>
<dbReference type="InterPro" id="IPR045851">
    <property type="entry name" value="AMP-bd_C_sf"/>
</dbReference>
<evidence type="ECO:0000313" key="5">
    <source>
        <dbReference type="Proteomes" id="UP000547931"/>
    </source>
</evidence>
<dbReference type="SUPFAM" id="SSF56801">
    <property type="entry name" value="Acetyl-CoA synthetase-like"/>
    <property type="match status" value="1"/>
</dbReference>
<dbReference type="GO" id="GO:0031177">
    <property type="term" value="F:phosphopantetheine binding"/>
    <property type="evidence" value="ECO:0007669"/>
    <property type="project" value="TreeGrafter"/>
</dbReference>
<evidence type="ECO:0000256" key="1">
    <source>
        <dbReference type="ARBA" id="ARBA00001957"/>
    </source>
</evidence>
<dbReference type="Pfam" id="PF00501">
    <property type="entry name" value="AMP-binding"/>
    <property type="match status" value="1"/>
</dbReference>
<dbReference type="RefSeq" id="WP_166288084.1">
    <property type="nucleotide sequence ID" value="NZ_CAWPIE010000008.1"/>
</dbReference>
<evidence type="ECO:0000313" key="4">
    <source>
        <dbReference type="EMBL" id="NHB96621.1"/>
    </source>
</evidence>
<comment type="cofactor">
    <cofactor evidence="1">
        <name>pantetheine 4'-phosphate</name>
        <dbReference type="ChEBI" id="CHEBI:47942"/>
    </cofactor>
</comment>
<dbReference type="Proteomes" id="UP000547931">
    <property type="component" value="Unassembled WGS sequence"/>
</dbReference>
<keyword evidence="2" id="KW-0596">Phosphopantetheine</keyword>
<organism evidence="4 5">
    <name type="scientific">Photorhabdus stackebrandtii</name>
    <dbReference type="NCBI Taxonomy" id="1123042"/>
    <lineage>
        <taxon>Bacteria</taxon>
        <taxon>Pseudomonadati</taxon>
        <taxon>Pseudomonadota</taxon>
        <taxon>Gammaproteobacteria</taxon>
        <taxon>Enterobacterales</taxon>
        <taxon>Morganellaceae</taxon>
        <taxon>Photorhabdus</taxon>
    </lineage>
</organism>
<dbReference type="EMBL" id="PUJV01000008">
    <property type="protein sequence ID" value="NHB96621.1"/>
    <property type="molecule type" value="Genomic_DNA"/>
</dbReference>
<dbReference type="FunFam" id="3.40.50.980:FF:000002">
    <property type="entry name" value="Enterobactin synthetase component F"/>
    <property type="match status" value="1"/>
</dbReference>
<dbReference type="NCBIfam" id="TIGR01733">
    <property type="entry name" value="AA-adenyl-dom"/>
    <property type="match status" value="1"/>
</dbReference>
<dbReference type="PANTHER" id="PTHR45527:SF14">
    <property type="entry name" value="PLIPASTATIN SYNTHASE SUBUNIT B"/>
    <property type="match status" value="1"/>
</dbReference>
<protein>
    <recommendedName>
        <fullName evidence="3">AMP-dependent synthetase/ligase domain-containing protein</fullName>
    </recommendedName>
</protein>
<comment type="caution">
    <text evidence="4">The sequence shown here is derived from an EMBL/GenBank/DDBJ whole genome shotgun (WGS) entry which is preliminary data.</text>
</comment>
<dbReference type="InterPro" id="IPR000873">
    <property type="entry name" value="AMP-dep_synth/lig_dom"/>
</dbReference>